<dbReference type="Proteomes" id="UP001597467">
    <property type="component" value="Unassembled WGS sequence"/>
</dbReference>
<feature type="transmembrane region" description="Helical" evidence="6">
    <location>
        <begin position="235"/>
        <end position="256"/>
    </location>
</feature>
<proteinExistence type="predicted"/>
<keyword evidence="5 6" id="KW-0472">Membrane</keyword>
<feature type="transmembrane region" description="Helical" evidence="6">
    <location>
        <begin position="191"/>
        <end position="214"/>
    </location>
</feature>
<feature type="transmembrane region" description="Helical" evidence="6">
    <location>
        <begin position="381"/>
        <end position="400"/>
    </location>
</feature>
<feature type="transmembrane region" description="Helical" evidence="6">
    <location>
        <begin position="169"/>
        <end position="185"/>
    </location>
</feature>
<evidence type="ECO:0000256" key="1">
    <source>
        <dbReference type="ARBA" id="ARBA00004651"/>
    </source>
</evidence>
<evidence type="ECO:0000256" key="5">
    <source>
        <dbReference type="ARBA" id="ARBA00023136"/>
    </source>
</evidence>
<dbReference type="PANTHER" id="PTHR30250:SF11">
    <property type="entry name" value="O-ANTIGEN TRANSPORTER-RELATED"/>
    <property type="match status" value="1"/>
</dbReference>
<feature type="transmembrane region" description="Helical" evidence="6">
    <location>
        <begin position="276"/>
        <end position="294"/>
    </location>
</feature>
<accession>A0ABW5K1S3</accession>
<dbReference type="RefSeq" id="WP_379904235.1">
    <property type="nucleotide sequence ID" value="NZ_JBHULM010000011.1"/>
</dbReference>
<feature type="transmembrane region" description="Helical" evidence="6">
    <location>
        <begin position="347"/>
        <end position="369"/>
    </location>
</feature>
<protein>
    <submittedName>
        <fullName evidence="7">MATE family efflux transporter</fullName>
    </submittedName>
</protein>
<evidence type="ECO:0000313" key="8">
    <source>
        <dbReference type="Proteomes" id="UP001597467"/>
    </source>
</evidence>
<sequence length="435" mass="49139">MIVNLYNKLLYFFKKGPIKKSMNVLFIRVIGVFLFFSLTLFITNFFDPKLVGSYDYSRSLLTILASISVLGMNQSILYYSGVLSSKEALHEIKDVYHKMMKITVVISISVTLLTLVFNFFLGAFFLEKELSTILFKSVIILLFYSLLIVNIDTLRALKKVYLSEFFRNILRYTPLFLVAIILYLTNNQKWLLEGFLLSLSLLGIGSTIYILNYFKKYKSIVVKNNFSYKSIIKRSSPMAISAVAFMLMQSVDIILLGKFTDLAVVAYYASSVKITMVVGLVLTSVNAIYAPIISELFSLNSFNELKVKLQDATRLISILTLPVIVFIAFSSKLILSVFGDNYEKAQSALLILLVGQTVNMFCGSVGIYMNMTGKQKVLQSILIISFLLNLLFNWILIPIYGMNGAAISTALSMAFWNITGAIYLLKKDKIKTFLN</sequence>
<feature type="transmembrane region" description="Helical" evidence="6">
    <location>
        <begin position="58"/>
        <end position="81"/>
    </location>
</feature>
<evidence type="ECO:0000256" key="2">
    <source>
        <dbReference type="ARBA" id="ARBA00022475"/>
    </source>
</evidence>
<feature type="transmembrane region" description="Helical" evidence="6">
    <location>
        <begin position="102"/>
        <end position="126"/>
    </location>
</feature>
<feature type="transmembrane region" description="Helical" evidence="6">
    <location>
        <begin position="138"/>
        <end position="157"/>
    </location>
</feature>
<dbReference type="InterPro" id="IPR002528">
    <property type="entry name" value="MATE_fam"/>
</dbReference>
<keyword evidence="4 6" id="KW-1133">Transmembrane helix</keyword>
<dbReference type="InterPro" id="IPR050833">
    <property type="entry name" value="Poly_Biosynth_Transport"/>
</dbReference>
<feature type="transmembrane region" description="Helical" evidence="6">
    <location>
        <begin position="25"/>
        <end position="46"/>
    </location>
</feature>
<evidence type="ECO:0000256" key="4">
    <source>
        <dbReference type="ARBA" id="ARBA00022989"/>
    </source>
</evidence>
<keyword evidence="2" id="KW-1003">Cell membrane</keyword>
<dbReference type="EMBL" id="JBHULM010000011">
    <property type="protein sequence ID" value="MFD2542894.1"/>
    <property type="molecule type" value="Genomic_DNA"/>
</dbReference>
<dbReference type="PANTHER" id="PTHR30250">
    <property type="entry name" value="PST FAMILY PREDICTED COLANIC ACID TRANSPORTER"/>
    <property type="match status" value="1"/>
</dbReference>
<evidence type="ECO:0000256" key="6">
    <source>
        <dbReference type="SAM" id="Phobius"/>
    </source>
</evidence>
<evidence type="ECO:0000256" key="3">
    <source>
        <dbReference type="ARBA" id="ARBA00022692"/>
    </source>
</evidence>
<keyword evidence="3 6" id="KW-0812">Transmembrane</keyword>
<name>A0ABW5K1S3_9FLAO</name>
<evidence type="ECO:0000313" key="7">
    <source>
        <dbReference type="EMBL" id="MFD2542894.1"/>
    </source>
</evidence>
<gene>
    <name evidence="7" type="ORF">ACFSSB_11240</name>
</gene>
<comment type="caution">
    <text evidence="7">The sequence shown here is derived from an EMBL/GenBank/DDBJ whole genome shotgun (WGS) entry which is preliminary data.</text>
</comment>
<comment type="subcellular location">
    <subcellularLocation>
        <location evidence="1">Cell membrane</location>
        <topology evidence="1">Multi-pass membrane protein</topology>
    </subcellularLocation>
</comment>
<feature type="transmembrane region" description="Helical" evidence="6">
    <location>
        <begin position="315"/>
        <end position="335"/>
    </location>
</feature>
<feature type="transmembrane region" description="Helical" evidence="6">
    <location>
        <begin position="406"/>
        <end position="425"/>
    </location>
</feature>
<organism evidence="7 8">
    <name type="scientific">Lacinutrix gracilariae</name>
    <dbReference type="NCBI Taxonomy" id="1747198"/>
    <lineage>
        <taxon>Bacteria</taxon>
        <taxon>Pseudomonadati</taxon>
        <taxon>Bacteroidota</taxon>
        <taxon>Flavobacteriia</taxon>
        <taxon>Flavobacteriales</taxon>
        <taxon>Flavobacteriaceae</taxon>
        <taxon>Lacinutrix</taxon>
    </lineage>
</organism>
<reference evidence="8" key="1">
    <citation type="journal article" date="2019" name="Int. J. Syst. Evol. Microbiol.">
        <title>The Global Catalogue of Microorganisms (GCM) 10K type strain sequencing project: providing services to taxonomists for standard genome sequencing and annotation.</title>
        <authorList>
            <consortium name="The Broad Institute Genomics Platform"/>
            <consortium name="The Broad Institute Genome Sequencing Center for Infectious Disease"/>
            <person name="Wu L."/>
            <person name="Ma J."/>
        </authorList>
    </citation>
    <scope>NUCLEOTIDE SEQUENCE [LARGE SCALE GENOMIC DNA]</scope>
    <source>
        <strain evidence="8">KCTC 42808</strain>
    </source>
</reference>
<keyword evidence="8" id="KW-1185">Reference proteome</keyword>
<dbReference type="Pfam" id="PF01554">
    <property type="entry name" value="MatE"/>
    <property type="match status" value="1"/>
</dbReference>